<accession>A0A2P8DVB3</accession>
<evidence type="ECO:0008006" key="4">
    <source>
        <dbReference type="Google" id="ProtNLM"/>
    </source>
</evidence>
<name>A0A2P8DVB3_9ACTN</name>
<sequence length="117" mass="12220">MSSRLAYPEVRTALAAARAVELTDVVTVRSGQLAARHSLRGADAVHVASLLAIGASSTLFAVWDQRLRAGAQAAGVPLAPMQQGGRGSRSPRTDHAQAVPVAPEVVHDVTRAPQRLP</sequence>
<organism evidence="2 3">
    <name type="scientific">Haloactinopolyspora alba</name>
    <dbReference type="NCBI Taxonomy" id="648780"/>
    <lineage>
        <taxon>Bacteria</taxon>
        <taxon>Bacillati</taxon>
        <taxon>Actinomycetota</taxon>
        <taxon>Actinomycetes</taxon>
        <taxon>Jiangellales</taxon>
        <taxon>Jiangellaceae</taxon>
        <taxon>Haloactinopolyspora</taxon>
    </lineage>
</organism>
<evidence type="ECO:0000313" key="3">
    <source>
        <dbReference type="Proteomes" id="UP000243528"/>
    </source>
</evidence>
<comment type="caution">
    <text evidence="2">The sequence shown here is derived from an EMBL/GenBank/DDBJ whole genome shotgun (WGS) entry which is preliminary data.</text>
</comment>
<dbReference type="Gene3D" id="3.40.50.1010">
    <property type="entry name" value="5'-nuclease"/>
    <property type="match status" value="1"/>
</dbReference>
<keyword evidence="3" id="KW-1185">Reference proteome</keyword>
<dbReference type="EMBL" id="PYGE01000015">
    <property type="protein sequence ID" value="PSL01146.1"/>
    <property type="molecule type" value="Genomic_DNA"/>
</dbReference>
<proteinExistence type="predicted"/>
<feature type="region of interest" description="Disordered" evidence="1">
    <location>
        <begin position="78"/>
        <end position="117"/>
    </location>
</feature>
<gene>
    <name evidence="2" type="ORF">CLV30_11582</name>
</gene>
<protein>
    <recommendedName>
        <fullName evidence="4">PIN domain-containing protein</fullName>
    </recommendedName>
</protein>
<dbReference type="Proteomes" id="UP000243528">
    <property type="component" value="Unassembled WGS sequence"/>
</dbReference>
<evidence type="ECO:0000256" key="1">
    <source>
        <dbReference type="SAM" id="MobiDB-lite"/>
    </source>
</evidence>
<reference evidence="2 3" key="1">
    <citation type="submission" date="2018-03" db="EMBL/GenBank/DDBJ databases">
        <title>Genomic Encyclopedia of Archaeal and Bacterial Type Strains, Phase II (KMG-II): from individual species to whole genera.</title>
        <authorList>
            <person name="Goeker M."/>
        </authorList>
    </citation>
    <scope>NUCLEOTIDE SEQUENCE [LARGE SCALE GENOMIC DNA]</scope>
    <source>
        <strain evidence="2 3">DSM 45211</strain>
    </source>
</reference>
<dbReference type="AlphaFoldDB" id="A0A2P8DVB3"/>
<evidence type="ECO:0000313" key="2">
    <source>
        <dbReference type="EMBL" id="PSL01146.1"/>
    </source>
</evidence>